<feature type="region of interest" description="Disordered" evidence="5">
    <location>
        <begin position="448"/>
        <end position="506"/>
    </location>
</feature>
<dbReference type="Pfam" id="PF00069">
    <property type="entry name" value="Pkinase"/>
    <property type="match status" value="1"/>
</dbReference>
<feature type="compositionally biased region" description="Basic and acidic residues" evidence="5">
    <location>
        <begin position="355"/>
        <end position="366"/>
    </location>
</feature>
<dbReference type="PROSITE" id="PS00109">
    <property type="entry name" value="PROTEIN_KINASE_TYR"/>
    <property type="match status" value="1"/>
</dbReference>
<keyword evidence="1" id="KW-0808">Transferase</keyword>
<dbReference type="InterPro" id="IPR000719">
    <property type="entry name" value="Prot_kinase_dom"/>
</dbReference>
<keyword evidence="4" id="KW-0067">ATP-binding</keyword>
<dbReference type="InterPro" id="IPR011009">
    <property type="entry name" value="Kinase-like_dom_sf"/>
</dbReference>
<protein>
    <submittedName>
        <fullName evidence="7">Serine/threonine protein kinase</fullName>
    </submittedName>
</protein>
<dbReference type="Proteomes" id="UP000028725">
    <property type="component" value="Unassembled WGS sequence"/>
</dbReference>
<sequence length="575" mass="62198">MISDFHRGDQIGKYQIITQLSVGGMAELFLGFTAGPGGFRKYVAIKRILPDVRSNESFERMFLDEARITAAFNHPNIAQVYELGREEDGLFLAMEFIAGQNLDQLTAAYLRRREPIPLGLSVAIMRDVCLALHYAHTFTDPSGRPSPIIHRDVAQKNVMVTYDGVVKLLDFGIAKARNSLDQTRAGMVKGTAGYMSPEQVRGQPLDGRSDVFSAAVVLWELITGERLFAAKTEREEMASILKAPIASPRHRSETVPEALAEVVLKALERDPKHRIPSAKEMARALDQAAGPLMLDTDQRAALMRQLFEKKVASTRALLESADDVVAGKGDAGAAAQEESAANVKVETALRVEAAPKAEPAWKEPSPKKAPPPAPPRPADTDVDSRARHTEARAAPTTLQAASAPSENKTLNTALWVAVLGCIVLGGSYLAMTLTRTLDADVKPEPTLQTFQDPRLKVFPEPGQPVDPAGLTTDGGVPASATAAADPKDKDKDDDKPSKPRGPQGKMTLIINPEAEVFLGKRSLGKTPLFNATLPVGTHLLRIVGPDKKARMLSVPIEAGKTSKHRFALKDIPEAH</sequence>
<feature type="region of interest" description="Disordered" evidence="5">
    <location>
        <begin position="355"/>
        <end position="406"/>
    </location>
</feature>
<gene>
    <name evidence="7" type="ORF">DB31_7765</name>
</gene>
<comment type="caution">
    <text evidence="7">The sequence shown here is derived from an EMBL/GenBank/DDBJ whole genome shotgun (WGS) entry which is preliminary data.</text>
</comment>
<feature type="compositionally biased region" description="Pro residues" evidence="5">
    <location>
        <begin position="367"/>
        <end position="377"/>
    </location>
</feature>
<evidence type="ECO:0000313" key="8">
    <source>
        <dbReference type="Proteomes" id="UP000028725"/>
    </source>
</evidence>
<dbReference type="CDD" id="cd14014">
    <property type="entry name" value="STKc_PknB_like"/>
    <property type="match status" value="1"/>
</dbReference>
<feature type="compositionally biased region" description="Basic and acidic residues" evidence="5">
    <location>
        <begin position="485"/>
        <end position="497"/>
    </location>
</feature>
<keyword evidence="2" id="KW-0547">Nucleotide-binding</keyword>
<feature type="compositionally biased region" description="Polar residues" evidence="5">
    <location>
        <begin position="396"/>
        <end position="406"/>
    </location>
</feature>
<dbReference type="Gene3D" id="1.10.510.10">
    <property type="entry name" value="Transferase(Phosphotransferase) domain 1"/>
    <property type="match status" value="1"/>
</dbReference>
<evidence type="ECO:0000256" key="5">
    <source>
        <dbReference type="SAM" id="MobiDB-lite"/>
    </source>
</evidence>
<feature type="compositionally biased region" description="Basic and acidic residues" evidence="5">
    <location>
        <begin position="378"/>
        <end position="391"/>
    </location>
</feature>
<proteinExistence type="predicted"/>
<dbReference type="Gene3D" id="3.30.200.20">
    <property type="entry name" value="Phosphorylase Kinase, domain 1"/>
    <property type="match status" value="1"/>
</dbReference>
<keyword evidence="3 7" id="KW-0418">Kinase</keyword>
<dbReference type="OrthoDB" id="9801841at2"/>
<evidence type="ECO:0000256" key="3">
    <source>
        <dbReference type="ARBA" id="ARBA00022777"/>
    </source>
</evidence>
<evidence type="ECO:0000256" key="1">
    <source>
        <dbReference type="ARBA" id="ARBA00022679"/>
    </source>
</evidence>
<dbReference type="GO" id="GO:0004713">
    <property type="term" value="F:protein tyrosine kinase activity"/>
    <property type="evidence" value="ECO:0007669"/>
    <property type="project" value="InterPro"/>
</dbReference>
<dbReference type="PANTHER" id="PTHR43289:SF6">
    <property type="entry name" value="SERINE_THREONINE-PROTEIN KINASE NEKL-3"/>
    <property type="match status" value="1"/>
</dbReference>
<evidence type="ECO:0000259" key="6">
    <source>
        <dbReference type="PROSITE" id="PS50011"/>
    </source>
</evidence>
<name>A0A085WLG5_9BACT</name>
<dbReference type="PATRIC" id="fig|394096.3.peg.3805"/>
<dbReference type="GO" id="GO:0004674">
    <property type="term" value="F:protein serine/threonine kinase activity"/>
    <property type="evidence" value="ECO:0007669"/>
    <property type="project" value="UniProtKB-KW"/>
</dbReference>
<dbReference type="AlphaFoldDB" id="A0A085WLG5"/>
<evidence type="ECO:0000256" key="4">
    <source>
        <dbReference type="ARBA" id="ARBA00022840"/>
    </source>
</evidence>
<accession>A0A085WLG5</accession>
<dbReference type="RefSeq" id="WP_044189376.1">
    <property type="nucleotide sequence ID" value="NZ_JMCB01000006.1"/>
</dbReference>
<evidence type="ECO:0000256" key="2">
    <source>
        <dbReference type="ARBA" id="ARBA00022741"/>
    </source>
</evidence>
<evidence type="ECO:0000313" key="7">
    <source>
        <dbReference type="EMBL" id="KFE68528.1"/>
    </source>
</evidence>
<dbReference type="SUPFAM" id="SSF56112">
    <property type="entry name" value="Protein kinase-like (PK-like)"/>
    <property type="match status" value="1"/>
</dbReference>
<organism evidence="7 8">
    <name type="scientific">Hyalangium minutum</name>
    <dbReference type="NCBI Taxonomy" id="394096"/>
    <lineage>
        <taxon>Bacteria</taxon>
        <taxon>Pseudomonadati</taxon>
        <taxon>Myxococcota</taxon>
        <taxon>Myxococcia</taxon>
        <taxon>Myxococcales</taxon>
        <taxon>Cystobacterineae</taxon>
        <taxon>Archangiaceae</taxon>
        <taxon>Hyalangium</taxon>
    </lineage>
</organism>
<dbReference type="STRING" id="394096.DB31_7765"/>
<dbReference type="PANTHER" id="PTHR43289">
    <property type="entry name" value="MITOGEN-ACTIVATED PROTEIN KINASE KINASE KINASE 20-RELATED"/>
    <property type="match status" value="1"/>
</dbReference>
<keyword evidence="7" id="KW-0723">Serine/threonine-protein kinase</keyword>
<dbReference type="SMART" id="SM00219">
    <property type="entry name" value="TyrKc"/>
    <property type="match status" value="1"/>
</dbReference>
<dbReference type="PROSITE" id="PS50011">
    <property type="entry name" value="PROTEIN_KINASE_DOM"/>
    <property type="match status" value="1"/>
</dbReference>
<reference evidence="7 8" key="1">
    <citation type="submission" date="2014-04" db="EMBL/GenBank/DDBJ databases">
        <title>Genome assembly of Hyalangium minutum DSM 14724.</title>
        <authorList>
            <person name="Sharma G."/>
            <person name="Subramanian S."/>
        </authorList>
    </citation>
    <scope>NUCLEOTIDE SEQUENCE [LARGE SCALE GENOMIC DNA]</scope>
    <source>
        <strain evidence="7 8">DSM 14724</strain>
    </source>
</reference>
<dbReference type="InterPro" id="IPR020635">
    <property type="entry name" value="Tyr_kinase_cat_dom"/>
</dbReference>
<dbReference type="EMBL" id="JMCB01000006">
    <property type="protein sequence ID" value="KFE68528.1"/>
    <property type="molecule type" value="Genomic_DNA"/>
</dbReference>
<dbReference type="InterPro" id="IPR008266">
    <property type="entry name" value="Tyr_kinase_AS"/>
</dbReference>
<dbReference type="GO" id="GO:0005524">
    <property type="term" value="F:ATP binding"/>
    <property type="evidence" value="ECO:0007669"/>
    <property type="project" value="UniProtKB-KW"/>
</dbReference>
<keyword evidence="8" id="KW-1185">Reference proteome</keyword>
<feature type="domain" description="Protein kinase" evidence="6">
    <location>
        <begin position="14"/>
        <end position="293"/>
    </location>
</feature>